<name>A0A6J6Y2B4_9ZZZZ</name>
<dbReference type="EMBL" id="CAFBOO010000004">
    <property type="protein sequence ID" value="CAB4983042.1"/>
    <property type="molecule type" value="Genomic_DNA"/>
</dbReference>
<dbReference type="EMBL" id="CAEZUM010000068">
    <property type="protein sequence ID" value="CAB4604533.1"/>
    <property type="molecule type" value="Genomic_DNA"/>
</dbReference>
<evidence type="ECO:0000313" key="4">
    <source>
        <dbReference type="EMBL" id="CAB4741132.1"/>
    </source>
</evidence>
<dbReference type="SUPFAM" id="SSF88697">
    <property type="entry name" value="PUA domain-like"/>
    <property type="match status" value="1"/>
</dbReference>
<evidence type="ECO:0000313" key="9">
    <source>
        <dbReference type="EMBL" id="CAB5024307.1"/>
    </source>
</evidence>
<gene>
    <name evidence="2" type="ORF">UFOPK1824_00967</name>
    <name evidence="3" type="ORF">UFOPK2340_00455</name>
    <name evidence="4" type="ORF">UFOPK2772_01022</name>
    <name evidence="5" type="ORF">UFOPK2850_00284</name>
    <name evidence="6" type="ORF">UFOPK3027_00758</name>
    <name evidence="7" type="ORF">UFOPK3256_01006</name>
    <name evidence="8" type="ORF">UFOPK3982_00543</name>
    <name evidence="9" type="ORF">UFOPK4120_01053</name>
    <name evidence="10" type="ORF">UFOPK4404_01266</name>
</gene>
<evidence type="ECO:0000313" key="2">
    <source>
        <dbReference type="EMBL" id="CAB4604533.1"/>
    </source>
</evidence>
<evidence type="ECO:0000313" key="8">
    <source>
        <dbReference type="EMBL" id="CAB4983042.1"/>
    </source>
</evidence>
<dbReference type="EMBL" id="CAEZZH010000002">
    <property type="protein sequence ID" value="CAB4749095.1"/>
    <property type="molecule type" value="Genomic_DNA"/>
</dbReference>
<evidence type="ECO:0000313" key="10">
    <source>
        <dbReference type="EMBL" id="CAB5075545.1"/>
    </source>
</evidence>
<dbReference type="InterPro" id="IPR015947">
    <property type="entry name" value="PUA-like_sf"/>
</dbReference>
<feature type="domain" description="ASCH" evidence="1">
    <location>
        <begin position="12"/>
        <end position="132"/>
    </location>
</feature>
<dbReference type="EMBL" id="CAEZXC010000017">
    <property type="protein sequence ID" value="CAB4671449.1"/>
    <property type="molecule type" value="Genomic_DNA"/>
</dbReference>
<dbReference type="AlphaFoldDB" id="A0A6J6Y2B4"/>
<dbReference type="PANTHER" id="PTHR39203:SF1">
    <property type="entry name" value="CYTOPLASMIC PROTEIN"/>
    <property type="match status" value="1"/>
</dbReference>
<dbReference type="EMBL" id="CAFBPO010000012">
    <property type="protein sequence ID" value="CAB5024307.1"/>
    <property type="molecule type" value="Genomic_DNA"/>
</dbReference>
<evidence type="ECO:0000313" key="6">
    <source>
        <dbReference type="EMBL" id="CAB4802819.1"/>
    </source>
</evidence>
<dbReference type="EMBL" id="CAFAAN010000005">
    <property type="protein sequence ID" value="CAB4802819.1"/>
    <property type="molecule type" value="Genomic_DNA"/>
</dbReference>
<reference evidence="6" key="1">
    <citation type="submission" date="2020-05" db="EMBL/GenBank/DDBJ databases">
        <authorList>
            <person name="Chiriac C."/>
            <person name="Salcher M."/>
            <person name="Ghai R."/>
            <person name="Kavagutti S V."/>
        </authorList>
    </citation>
    <scope>NUCLEOTIDE SEQUENCE</scope>
</reference>
<dbReference type="EMBL" id="CAEZYT010000069">
    <property type="protein sequence ID" value="CAB4741132.1"/>
    <property type="molecule type" value="Genomic_DNA"/>
</dbReference>
<dbReference type="EMBL" id="CAFAZW010000014">
    <property type="protein sequence ID" value="CAB4843173.1"/>
    <property type="molecule type" value="Genomic_DNA"/>
</dbReference>
<dbReference type="InterPro" id="IPR007374">
    <property type="entry name" value="ASCH_domain"/>
</dbReference>
<organism evidence="6">
    <name type="scientific">freshwater metagenome</name>
    <dbReference type="NCBI Taxonomy" id="449393"/>
    <lineage>
        <taxon>unclassified sequences</taxon>
        <taxon>metagenomes</taxon>
        <taxon>ecological metagenomes</taxon>
    </lineage>
</organism>
<sequence length="132" mass="14872">MAFLRVNGLRSIAFGTPGQMRDWLNDLIINGNKRATAGLLKEDYFDEGEDIEFVGEKLAILDNQQKTIGIVKVTRVEVLDFKDVPTEFALAEAEGDLSGDDFRQSHLKFWNSIGIEVLSDTKVVTVYFDLEK</sequence>
<evidence type="ECO:0000259" key="1">
    <source>
        <dbReference type="SMART" id="SM01022"/>
    </source>
</evidence>
<accession>A0A6J6Y2B4</accession>
<proteinExistence type="predicted"/>
<dbReference type="Gene3D" id="3.10.400.10">
    <property type="entry name" value="Sulfate adenylyltransferase"/>
    <property type="match status" value="1"/>
</dbReference>
<dbReference type="SMART" id="SM01022">
    <property type="entry name" value="ASCH"/>
    <property type="match status" value="1"/>
</dbReference>
<evidence type="ECO:0000313" key="3">
    <source>
        <dbReference type="EMBL" id="CAB4671449.1"/>
    </source>
</evidence>
<dbReference type="EMBL" id="CAFBQY010000016">
    <property type="protein sequence ID" value="CAB5075545.1"/>
    <property type="molecule type" value="Genomic_DNA"/>
</dbReference>
<dbReference type="PANTHER" id="PTHR39203">
    <property type="entry name" value="CYTOPLASMIC PROTEIN-RELATED"/>
    <property type="match status" value="1"/>
</dbReference>
<dbReference type="Pfam" id="PF04266">
    <property type="entry name" value="ASCH"/>
    <property type="match status" value="1"/>
</dbReference>
<evidence type="ECO:0000313" key="5">
    <source>
        <dbReference type="EMBL" id="CAB4749095.1"/>
    </source>
</evidence>
<protein>
    <submittedName>
        <fullName evidence="6">Unannotated protein</fullName>
    </submittedName>
</protein>
<evidence type="ECO:0000313" key="7">
    <source>
        <dbReference type="EMBL" id="CAB4843173.1"/>
    </source>
</evidence>
<dbReference type="InterPro" id="IPR009326">
    <property type="entry name" value="DUF984"/>
</dbReference>